<dbReference type="AlphaFoldDB" id="A0A1I7GXY6"/>
<dbReference type="InterPro" id="IPR004919">
    <property type="entry name" value="GmrSD_N"/>
</dbReference>
<proteinExistence type="predicted"/>
<keyword evidence="3" id="KW-1185">Reference proteome</keyword>
<dbReference type="STRING" id="1224947.SAMN05216480_10685"/>
<sequence length="837" mass="99042">MSKTFWDLVDKSNIEIPEIQRDYAQGRTSERVTAIRIKFVKDILEAISQNKKLNLDFVFGQSVDPTNQANFNKSKQSLEQMLSVLKEYSENTGVSFTSTVAPKPVTKSDTNVLIPFDGQQRLTTLFLVHLYIAAKSGNSLEKLKKFSYKTRESSKAFIAQLTERYQIINEEHAEKLSDAIKDQSWFYTSWKKDPTVAGMLVMLDEIDEQVKEKPIDFGKAWHNLSNTNCIEFDFFDIQEEGFEEDLYVKMNARGKGLTDFENFRAWLEKKHKEDTELNDFDWVNQLDKEWLDLFWKTKDKVSDVDVNYLAFFKNLAVIHKISKEEKQEKEKVQKYVREREWLKILNPNVFTPTATYEKEKVFSTTSLRYIFTVLNKLTILQNTIDETVKKVWGEPFYKNDIKFTKLLLADFHDLSYYNKTFVVAVIRFIELYTLDDKSAFEKDLYNWLRVARNIIYNSRIDGELAYIPAVKALHQLKTEYVLNINTLANWNVEADKTWINFFNTAQQHEEVRKLKLINTNPELWQEVVIEAENHTYFYGQINFILEMAEEDPVLFKNYYHKVAKLFSKENLYSDQYIIQCTFFAFDTNDSWLTALTGDRFKFYKAVQGTSRDRDENWRQLFKDETKRKVLKELLDKTNATTEGMQQVINNKKQELKEDPTNWKFMMLDHPEMLAYCKEAIFTKTNDEYIRLLNKSLNSSRQAELRSYYFYKTHKPQIQNQYPPFTKFWYYHGERGNMRPCAILDEWQFKELVYYIDIYYNHDGIELRFAIRRGEAAMDPLIQSSLEEDHHFHFVEDYGLVLRGIAYKETDNKIAAVIETLNKINHSATAFNEDNVIA</sequence>
<name>A0A1I7GXY6_9FLAO</name>
<gene>
    <name evidence="2" type="ORF">SAMN05216480_10685</name>
</gene>
<accession>A0A1I7GXY6</accession>
<dbReference type="RefSeq" id="WP_093024981.1">
    <property type="nucleotide sequence ID" value="NZ_FPBK01000006.1"/>
</dbReference>
<reference evidence="2 3" key="1">
    <citation type="submission" date="2016-10" db="EMBL/GenBank/DDBJ databases">
        <authorList>
            <person name="de Groot N.N."/>
        </authorList>
    </citation>
    <scope>NUCLEOTIDE SEQUENCE [LARGE SCALE GENOMIC DNA]</scope>
    <source>
        <strain evidence="2 3">CGMCC 1.12333</strain>
    </source>
</reference>
<dbReference type="Pfam" id="PF03235">
    <property type="entry name" value="GmrSD_N"/>
    <property type="match status" value="1"/>
</dbReference>
<evidence type="ECO:0000313" key="3">
    <source>
        <dbReference type="Proteomes" id="UP000199138"/>
    </source>
</evidence>
<dbReference type="Proteomes" id="UP000199138">
    <property type="component" value="Unassembled WGS sequence"/>
</dbReference>
<feature type="domain" description="GmrSD restriction endonucleases N-terminal" evidence="1">
    <location>
        <begin position="7"/>
        <end position="267"/>
    </location>
</feature>
<dbReference type="OrthoDB" id="3654724at2"/>
<evidence type="ECO:0000259" key="1">
    <source>
        <dbReference type="Pfam" id="PF03235"/>
    </source>
</evidence>
<protein>
    <recommendedName>
        <fullName evidence="1">GmrSD restriction endonucleases N-terminal domain-containing protein</fullName>
    </recommendedName>
</protein>
<evidence type="ECO:0000313" key="2">
    <source>
        <dbReference type="EMBL" id="SFU53324.1"/>
    </source>
</evidence>
<organism evidence="2 3">
    <name type="scientific">Pustulibacterium marinum</name>
    <dbReference type="NCBI Taxonomy" id="1224947"/>
    <lineage>
        <taxon>Bacteria</taxon>
        <taxon>Pseudomonadati</taxon>
        <taxon>Bacteroidota</taxon>
        <taxon>Flavobacteriia</taxon>
        <taxon>Flavobacteriales</taxon>
        <taxon>Flavobacteriaceae</taxon>
        <taxon>Pustulibacterium</taxon>
    </lineage>
</organism>
<dbReference type="EMBL" id="FPBK01000006">
    <property type="protein sequence ID" value="SFU53324.1"/>
    <property type="molecule type" value="Genomic_DNA"/>
</dbReference>